<evidence type="ECO:0000313" key="1">
    <source>
        <dbReference type="EMBL" id="QHM70039.1"/>
    </source>
</evidence>
<gene>
    <name evidence="1" type="ORF">C7M51_00299</name>
</gene>
<evidence type="ECO:0000313" key="2">
    <source>
        <dbReference type="Proteomes" id="UP000464053"/>
    </source>
</evidence>
<name>A0A6P1PVW9_9GAMM</name>
<sequence>MSSDSKMEKKSNFPIFVWLSLSNSVFSSNKNFNSSKEVSVYENFISSQLYKFIKLPRILIYR</sequence>
<dbReference type="Proteomes" id="UP000464053">
    <property type="component" value="Chromosome"/>
</dbReference>
<protein>
    <submittedName>
        <fullName evidence="1">Uncharacterized protein</fullName>
    </submittedName>
</protein>
<keyword evidence="2" id="KW-1185">Reference proteome</keyword>
<dbReference type="EMBL" id="CP028271">
    <property type="protein sequence ID" value="QHM70039.1"/>
    <property type="molecule type" value="Genomic_DNA"/>
</dbReference>
<reference evidence="1 2" key="1">
    <citation type="submission" date="2018-03" db="EMBL/GenBank/DDBJ databases">
        <title>Pantoea intestinalis SRCM103226 isolated form the mealworm.</title>
        <authorList>
            <person name="Jeong D.-Y."/>
            <person name="Kim J.W."/>
        </authorList>
    </citation>
    <scope>NUCLEOTIDE SEQUENCE [LARGE SCALE GENOMIC DNA]</scope>
    <source>
        <strain evidence="1 2">SRCM103226</strain>
    </source>
</reference>
<organism evidence="1 2">
    <name type="scientific">Mixta intestinalis</name>
    <dbReference type="NCBI Taxonomy" id="1615494"/>
    <lineage>
        <taxon>Bacteria</taxon>
        <taxon>Pseudomonadati</taxon>
        <taxon>Pseudomonadota</taxon>
        <taxon>Gammaproteobacteria</taxon>
        <taxon>Enterobacterales</taxon>
        <taxon>Erwiniaceae</taxon>
        <taxon>Mixta</taxon>
    </lineage>
</organism>
<proteinExistence type="predicted"/>
<dbReference type="AlphaFoldDB" id="A0A6P1PVW9"/>
<dbReference type="KEGG" id="mint:C7M51_00299"/>
<accession>A0A6P1PVW9</accession>